<sequence length="1238" mass="139741">MSLESSLEMLSKKEIIRAVGAQNLNRAEKRNRSALMDFVQHSMDHHSRIISAAQNKAADVEPSQSSSSTQLETALHQLTVKEILQALHEFKMSRAEKRNRTTLLASVRHSAVLQSAVLTAAETKAARVRDDEEKQLKKVCLHQERDVSNQPSFLEDVGDSVRNECLSRFIDRTGNAACRSTICVVCAGEFLAMETTELALLSIQHKDVLKPYFMHHSQQLVDGMLLYNSAITTKDNCQYGYFCEKCLDDIKFRKTPALSLANNLWVGDIPEVLSMLTLPERILVALSYPAAYIVKLFPKKRGAVHWDTAGLNSGLRGNVSTYRLNTSAISAMVEGTLLPPKPSILATTIGVSIIGPNGFPERCLPSFLSVSRAHLRNALLFLKQENPLYNNINISEENLMLFPEHGIPDVITASVRHLHNVAAVDSEREDYVPEDDVQDIFYEQGTAFPTGKDTEEDITSHGILDSNVSDIDDEQILAHALSNMTEKYSIQRGSTFVNEYPRLSADKTFGIGDSDNPNHLLGAFPYLFPYAAGGFEVQRPRPISYEAHAQWAMRYADRRYRKDFQFMFQVFGVIQKRQVKKDEFHKNEYLFRSLTVTDLQQASEEEEQHKPCSNATIRHLKKHLTAVRSKVMGTDESRTKIRSLIWGMSVMNNPPSLWITINPTDTHDPIAQVFTGAEIDLDHFQHLAGPDSHTRSIRIAEDPFAAAKFFHFIVSAILEELFGIRASHTKAGIIRHPGIFGTVQGYIGTVEAQGRGTLHLHIILWLSHAPTASEIKDLLQTETFRTTVASFIAQNIHGYHPHVTADTLKTLPRQTAVSYSRPPDPRSPTFLTDKLQLTRDLVRAVQIHTCSSSCLKVVHGRVLCKRHAPFATADTAWIDSEGNWGPKRNFSMMNNWNSTILLAIRANHDIKLITNGEDTKDISFYISMYTAKNQQHSSNASALLAKSFAFQQAQNKRHSAVQEMNKHLIQRCANSLSREQEFSAPEVVSYLMKWDDRYISHHFEPIYFSSVINLLKKTWPQLASQRRNMLYYISKKRPNHYDSATRFENILNEEMLSNTSVTSTSFSTHMMLLSLTVIMIPLFAGKHMFASHTEQHLDEPWRSLADLKSAHVTFEHAFDAFTATAGVQVLKMIDNIQYFYNCSDKAREKQVNRLFDSAWTTASSESTQFEVEDDDATFNDLQGEDLDDEDSAAMVTELDIEVALQDNFSTRELLYADVAVNIAEDFSIFRDDPVHSAL</sequence>
<feature type="domain" description="DUF6570" evidence="2">
    <location>
        <begin position="253"/>
        <end position="399"/>
    </location>
</feature>
<dbReference type="EMBL" id="KN836192">
    <property type="protein sequence ID" value="KIK32555.1"/>
    <property type="molecule type" value="Genomic_DNA"/>
</dbReference>
<evidence type="ECO:0008006" key="5">
    <source>
        <dbReference type="Google" id="ProtNLM"/>
    </source>
</evidence>
<evidence type="ECO:0000259" key="1">
    <source>
        <dbReference type="Pfam" id="PF14214"/>
    </source>
</evidence>
<evidence type="ECO:0000259" key="2">
    <source>
        <dbReference type="Pfam" id="PF20209"/>
    </source>
</evidence>
<feature type="domain" description="Helitron helicase-like" evidence="1">
    <location>
        <begin position="548"/>
        <end position="764"/>
    </location>
</feature>
<dbReference type="Pfam" id="PF20209">
    <property type="entry name" value="DUF6570"/>
    <property type="match status" value="1"/>
</dbReference>
<proteinExistence type="predicted"/>
<accession>A0A0C9Z587</accession>
<organism evidence="3 4">
    <name type="scientific">Suillus luteus UH-Slu-Lm8-n1</name>
    <dbReference type="NCBI Taxonomy" id="930992"/>
    <lineage>
        <taxon>Eukaryota</taxon>
        <taxon>Fungi</taxon>
        <taxon>Dikarya</taxon>
        <taxon>Basidiomycota</taxon>
        <taxon>Agaricomycotina</taxon>
        <taxon>Agaricomycetes</taxon>
        <taxon>Agaricomycetidae</taxon>
        <taxon>Boletales</taxon>
        <taxon>Suillineae</taxon>
        <taxon>Suillaceae</taxon>
        <taxon>Suillus</taxon>
    </lineage>
</organism>
<dbReference type="Proteomes" id="UP000054485">
    <property type="component" value="Unassembled WGS sequence"/>
</dbReference>
<dbReference type="OrthoDB" id="432234at2759"/>
<reference evidence="3 4" key="1">
    <citation type="submission" date="2014-04" db="EMBL/GenBank/DDBJ databases">
        <authorList>
            <consortium name="DOE Joint Genome Institute"/>
            <person name="Kuo A."/>
            <person name="Ruytinx J."/>
            <person name="Rineau F."/>
            <person name="Colpaert J."/>
            <person name="Kohler A."/>
            <person name="Nagy L.G."/>
            <person name="Floudas D."/>
            <person name="Copeland A."/>
            <person name="Barry K.W."/>
            <person name="Cichocki N."/>
            <person name="Veneault-Fourrey C."/>
            <person name="LaButti K."/>
            <person name="Lindquist E.A."/>
            <person name="Lipzen A."/>
            <person name="Lundell T."/>
            <person name="Morin E."/>
            <person name="Murat C."/>
            <person name="Sun H."/>
            <person name="Tunlid A."/>
            <person name="Henrissat B."/>
            <person name="Grigoriev I.V."/>
            <person name="Hibbett D.S."/>
            <person name="Martin F."/>
            <person name="Nordberg H.P."/>
            <person name="Cantor M.N."/>
            <person name="Hua S.X."/>
        </authorList>
    </citation>
    <scope>NUCLEOTIDE SEQUENCE [LARGE SCALE GENOMIC DNA]</scope>
    <source>
        <strain evidence="3 4">UH-Slu-Lm8-n1</strain>
    </source>
</reference>
<evidence type="ECO:0000313" key="3">
    <source>
        <dbReference type="EMBL" id="KIK32555.1"/>
    </source>
</evidence>
<dbReference type="InterPro" id="IPR046700">
    <property type="entry name" value="DUF6570"/>
</dbReference>
<protein>
    <recommendedName>
        <fullName evidence="5">Helitron helicase-like domain-containing protein</fullName>
    </recommendedName>
</protein>
<name>A0A0C9Z587_9AGAM</name>
<dbReference type="InParanoid" id="A0A0C9Z587"/>
<evidence type="ECO:0000313" key="4">
    <source>
        <dbReference type="Proteomes" id="UP000054485"/>
    </source>
</evidence>
<dbReference type="Pfam" id="PF14214">
    <property type="entry name" value="Helitron_like_N"/>
    <property type="match status" value="1"/>
</dbReference>
<keyword evidence="4" id="KW-1185">Reference proteome</keyword>
<dbReference type="InterPro" id="IPR025476">
    <property type="entry name" value="Helitron_helicase-like"/>
</dbReference>
<dbReference type="STRING" id="930992.A0A0C9Z587"/>
<gene>
    <name evidence="3" type="ORF">CY34DRAFT_110924</name>
</gene>
<dbReference type="HOGENOM" id="CLU_001248_6_1_1"/>
<dbReference type="AlphaFoldDB" id="A0A0C9Z587"/>
<reference evidence="4" key="2">
    <citation type="submission" date="2015-01" db="EMBL/GenBank/DDBJ databases">
        <title>Evolutionary Origins and Diversification of the Mycorrhizal Mutualists.</title>
        <authorList>
            <consortium name="DOE Joint Genome Institute"/>
            <consortium name="Mycorrhizal Genomics Consortium"/>
            <person name="Kohler A."/>
            <person name="Kuo A."/>
            <person name="Nagy L.G."/>
            <person name="Floudas D."/>
            <person name="Copeland A."/>
            <person name="Barry K.W."/>
            <person name="Cichocki N."/>
            <person name="Veneault-Fourrey C."/>
            <person name="LaButti K."/>
            <person name="Lindquist E.A."/>
            <person name="Lipzen A."/>
            <person name="Lundell T."/>
            <person name="Morin E."/>
            <person name="Murat C."/>
            <person name="Riley R."/>
            <person name="Ohm R."/>
            <person name="Sun H."/>
            <person name="Tunlid A."/>
            <person name="Henrissat B."/>
            <person name="Grigoriev I.V."/>
            <person name="Hibbett D.S."/>
            <person name="Martin F."/>
        </authorList>
    </citation>
    <scope>NUCLEOTIDE SEQUENCE [LARGE SCALE GENOMIC DNA]</scope>
    <source>
        <strain evidence="4">UH-Slu-Lm8-n1</strain>
    </source>
</reference>